<feature type="region of interest" description="Disordered" evidence="1">
    <location>
        <begin position="117"/>
        <end position="143"/>
    </location>
</feature>
<dbReference type="AlphaFoldDB" id="A0A1H6AC67"/>
<organism evidence="3 4">
    <name type="scientific">Thermomonospora echinospora</name>
    <dbReference type="NCBI Taxonomy" id="1992"/>
    <lineage>
        <taxon>Bacteria</taxon>
        <taxon>Bacillati</taxon>
        <taxon>Actinomycetota</taxon>
        <taxon>Actinomycetes</taxon>
        <taxon>Streptosporangiales</taxon>
        <taxon>Thermomonosporaceae</taxon>
        <taxon>Thermomonospora</taxon>
    </lineage>
</organism>
<dbReference type="EMBL" id="FNVO01000005">
    <property type="protein sequence ID" value="SEG46071.1"/>
    <property type="molecule type" value="Genomic_DNA"/>
</dbReference>
<evidence type="ECO:0000313" key="4">
    <source>
        <dbReference type="Proteomes" id="UP000236723"/>
    </source>
</evidence>
<feature type="transmembrane region" description="Helical" evidence="2">
    <location>
        <begin position="6"/>
        <end position="30"/>
    </location>
</feature>
<feature type="compositionally biased region" description="Low complexity" evidence="1">
    <location>
        <begin position="127"/>
        <end position="137"/>
    </location>
</feature>
<accession>A0A1H6AC67</accession>
<protein>
    <recommendedName>
        <fullName evidence="5">DUF2269 family protein</fullName>
    </recommendedName>
</protein>
<feature type="transmembrane region" description="Helical" evidence="2">
    <location>
        <begin position="155"/>
        <end position="176"/>
    </location>
</feature>
<evidence type="ECO:0000256" key="2">
    <source>
        <dbReference type="SAM" id="Phobius"/>
    </source>
</evidence>
<keyword evidence="2" id="KW-0812">Transmembrane</keyword>
<evidence type="ECO:0000313" key="3">
    <source>
        <dbReference type="EMBL" id="SEG46071.1"/>
    </source>
</evidence>
<name>A0A1H6AC67_9ACTN</name>
<feature type="transmembrane region" description="Helical" evidence="2">
    <location>
        <begin position="51"/>
        <end position="68"/>
    </location>
</feature>
<proteinExistence type="predicted"/>
<dbReference type="RefSeq" id="WP_103938308.1">
    <property type="nucleotide sequence ID" value="NZ_FNVO01000005.1"/>
</dbReference>
<reference evidence="4" key="1">
    <citation type="submission" date="2016-10" db="EMBL/GenBank/DDBJ databases">
        <authorList>
            <person name="Varghese N."/>
            <person name="Submissions S."/>
        </authorList>
    </citation>
    <scope>NUCLEOTIDE SEQUENCE [LARGE SCALE GENOMIC DNA]</scope>
    <source>
        <strain evidence="4">DSM 43163</strain>
    </source>
</reference>
<feature type="transmembrane region" description="Helical" evidence="2">
    <location>
        <begin position="74"/>
        <end position="93"/>
    </location>
</feature>
<gene>
    <name evidence="3" type="ORF">SAMN04489712_105341</name>
</gene>
<sequence>MSTSDRLLLILHVGFAIFTLGPLTAATMATPRYIRHRNVGVLRYLHRATRLYGLLTLGIFLFGLFLAKGQFAQVWLSASMTLFIVAIGLLLLVERDQRRAIHLLEVAAAEGVQAPAPAAGKVRGPEEQTATATEPETAPAPAPAPEIAQVERGRIAAISGVIALLWLVILILMIWYGR</sequence>
<evidence type="ECO:0000256" key="1">
    <source>
        <dbReference type="SAM" id="MobiDB-lite"/>
    </source>
</evidence>
<dbReference type="Proteomes" id="UP000236723">
    <property type="component" value="Unassembled WGS sequence"/>
</dbReference>
<keyword evidence="2" id="KW-1133">Transmembrane helix</keyword>
<evidence type="ECO:0008006" key="5">
    <source>
        <dbReference type="Google" id="ProtNLM"/>
    </source>
</evidence>
<keyword evidence="2" id="KW-0472">Membrane</keyword>
<keyword evidence="4" id="KW-1185">Reference proteome</keyword>
<dbReference type="OrthoDB" id="3536566at2"/>